<evidence type="ECO:0000256" key="5">
    <source>
        <dbReference type="ARBA" id="ARBA00022862"/>
    </source>
</evidence>
<dbReference type="Pfam" id="PF08534">
    <property type="entry name" value="Redoxin"/>
    <property type="match status" value="1"/>
</dbReference>
<sequence length="291" mass="32270">MPCSKPAIPKNRPFSCGDNSRKFPYVEVWGPDGLPRRFAPGTRSSFAVDRFNKQLVDAVKPVVCVEACKDGEDPIEFGPEAELIAPCSWDLRVVQEAPFAPIAAGHKIPNGELTYLDDDGKLQKHVVYDLVRNKKVIFFGVPGAFTPTCSVKHVPGFIERAAEIKDKGIVEIVCITVNDPWVVKEWEKTYYPTTMTTTKNEDEHLKFLCDGSAKYTKALGLELDLVERGMGVRSRRYCLLIDDLFVKIANIEEGGALQMSTAKQIMEDLDSGKGYSVSTKRNCISSSISSL</sequence>
<evidence type="ECO:0000256" key="2">
    <source>
        <dbReference type="ARBA" id="ARBA00010505"/>
    </source>
</evidence>
<comment type="similarity">
    <text evidence="2 8">Belongs to the peroxiredoxin family. Prx5 subfamily.</text>
</comment>
<dbReference type="InterPro" id="IPR036249">
    <property type="entry name" value="Thioredoxin-like_sf"/>
</dbReference>
<name>A0ABP0UWU8_9BRYO</name>
<evidence type="ECO:0000256" key="1">
    <source>
        <dbReference type="ARBA" id="ARBA00001711"/>
    </source>
</evidence>
<evidence type="ECO:0000256" key="3">
    <source>
        <dbReference type="ARBA" id="ARBA00013016"/>
    </source>
</evidence>
<keyword evidence="4 8" id="KW-0575">Peroxidase</keyword>
<proteinExistence type="inferred from homology"/>
<evidence type="ECO:0000256" key="8">
    <source>
        <dbReference type="RuleBase" id="RU366011"/>
    </source>
</evidence>
<evidence type="ECO:0000256" key="6">
    <source>
        <dbReference type="ARBA" id="ARBA00023002"/>
    </source>
</evidence>
<keyword evidence="5 8" id="KW-0049">Antioxidant</keyword>
<dbReference type="PANTHER" id="PTHR10430:SF8">
    <property type="entry name" value="PEROXIREDOXIN-2A-RELATED"/>
    <property type="match status" value="1"/>
</dbReference>
<evidence type="ECO:0000256" key="4">
    <source>
        <dbReference type="ARBA" id="ARBA00022559"/>
    </source>
</evidence>
<evidence type="ECO:0000313" key="10">
    <source>
        <dbReference type="EMBL" id="CAK9231083.1"/>
    </source>
</evidence>
<dbReference type="Gene3D" id="3.40.30.10">
    <property type="entry name" value="Glutaredoxin"/>
    <property type="match status" value="1"/>
</dbReference>
<dbReference type="CDD" id="cd03013">
    <property type="entry name" value="PRX5_like"/>
    <property type="match status" value="1"/>
</dbReference>
<dbReference type="PROSITE" id="PS51352">
    <property type="entry name" value="THIOREDOXIN_2"/>
    <property type="match status" value="1"/>
</dbReference>
<dbReference type="EMBL" id="OZ019899">
    <property type="protein sequence ID" value="CAK9231083.1"/>
    <property type="molecule type" value="Genomic_DNA"/>
</dbReference>
<dbReference type="InterPro" id="IPR013740">
    <property type="entry name" value="Redoxin"/>
</dbReference>
<evidence type="ECO:0000313" key="11">
    <source>
        <dbReference type="Proteomes" id="UP001497512"/>
    </source>
</evidence>
<keyword evidence="6 8" id="KW-0560">Oxidoreductase</keyword>
<reference evidence="10" key="1">
    <citation type="submission" date="2024-02" db="EMBL/GenBank/DDBJ databases">
        <authorList>
            <consortium name="ELIXIR-Norway"/>
            <consortium name="Elixir Norway"/>
        </authorList>
    </citation>
    <scope>NUCLEOTIDE SEQUENCE</scope>
</reference>
<dbReference type="SUPFAM" id="SSF52833">
    <property type="entry name" value="Thioredoxin-like"/>
    <property type="match status" value="1"/>
</dbReference>
<feature type="domain" description="Thioredoxin" evidence="9">
    <location>
        <begin position="102"/>
        <end position="274"/>
    </location>
</feature>
<comment type="function">
    <text evidence="8">Thiol-specific peroxidase that catalyzes the reduction of hydrogen peroxide and organic hydroperoxides to water and alcohols, respectively. Plays a role in cell protection against oxidative stress by detoxifying peroxides.</text>
</comment>
<dbReference type="Proteomes" id="UP001497512">
    <property type="component" value="Chromosome 7"/>
</dbReference>
<accession>A0ABP0UWU8</accession>
<evidence type="ECO:0000256" key="7">
    <source>
        <dbReference type="ARBA" id="ARBA00023284"/>
    </source>
</evidence>
<dbReference type="InterPro" id="IPR037944">
    <property type="entry name" value="PRX5-like"/>
</dbReference>
<dbReference type="InterPro" id="IPR013766">
    <property type="entry name" value="Thioredoxin_domain"/>
</dbReference>
<keyword evidence="7 8" id="KW-0676">Redox-active center</keyword>
<protein>
    <recommendedName>
        <fullName evidence="3 8">Glutaredoxin-dependent peroxiredoxin</fullName>
        <ecNumber evidence="3 8">1.11.1.25</ecNumber>
    </recommendedName>
</protein>
<keyword evidence="11" id="KW-1185">Reference proteome</keyword>
<gene>
    <name evidence="10" type="ORF">CSSPTR1EN2_LOCUS20262</name>
</gene>
<organism evidence="10 11">
    <name type="scientific">Sphagnum troendelagicum</name>
    <dbReference type="NCBI Taxonomy" id="128251"/>
    <lineage>
        <taxon>Eukaryota</taxon>
        <taxon>Viridiplantae</taxon>
        <taxon>Streptophyta</taxon>
        <taxon>Embryophyta</taxon>
        <taxon>Bryophyta</taxon>
        <taxon>Sphagnophytina</taxon>
        <taxon>Sphagnopsida</taxon>
        <taxon>Sphagnales</taxon>
        <taxon>Sphagnaceae</taxon>
        <taxon>Sphagnum</taxon>
    </lineage>
</organism>
<evidence type="ECO:0000259" key="9">
    <source>
        <dbReference type="PROSITE" id="PS51352"/>
    </source>
</evidence>
<dbReference type="PANTHER" id="PTHR10430">
    <property type="entry name" value="PEROXIREDOXIN"/>
    <property type="match status" value="1"/>
</dbReference>
<comment type="catalytic activity">
    <reaction evidence="1">
        <text>[glutaredoxin]-dithiol + a hydroperoxide = [glutaredoxin]-disulfide + an alcohol + H2O</text>
        <dbReference type="Rhea" id="RHEA:62624"/>
        <dbReference type="Rhea" id="RHEA-COMP:10729"/>
        <dbReference type="Rhea" id="RHEA-COMP:10730"/>
        <dbReference type="ChEBI" id="CHEBI:15377"/>
        <dbReference type="ChEBI" id="CHEBI:29950"/>
        <dbReference type="ChEBI" id="CHEBI:30879"/>
        <dbReference type="ChEBI" id="CHEBI:35924"/>
        <dbReference type="ChEBI" id="CHEBI:50058"/>
        <dbReference type="EC" id="1.11.1.25"/>
    </reaction>
</comment>
<dbReference type="EC" id="1.11.1.25" evidence="3 8"/>